<accession>A0AAN8S7J3</accession>
<sequence length="153" mass="16579">MLSGFHSAASKVVGKGEEDRPGGQDRTHGEAFRHAIKKSNPPFCGAITLEKFDCINVKTVVFVELKAFVPYGVPGQLPFIPLFLDNQTNRRLFGGRAKPLSETAYAPAPKNLKTISAASQGGGVHVGDGDDDDDNDDDENKKPPHVQQNYSEE</sequence>
<name>A0AAN8S7J3_POLSC</name>
<organism evidence="2 3">
    <name type="scientific">Polyplax serrata</name>
    <name type="common">Common mouse louse</name>
    <dbReference type="NCBI Taxonomy" id="468196"/>
    <lineage>
        <taxon>Eukaryota</taxon>
        <taxon>Metazoa</taxon>
        <taxon>Ecdysozoa</taxon>
        <taxon>Arthropoda</taxon>
        <taxon>Hexapoda</taxon>
        <taxon>Insecta</taxon>
        <taxon>Pterygota</taxon>
        <taxon>Neoptera</taxon>
        <taxon>Paraneoptera</taxon>
        <taxon>Psocodea</taxon>
        <taxon>Troctomorpha</taxon>
        <taxon>Phthiraptera</taxon>
        <taxon>Anoplura</taxon>
        <taxon>Polyplacidae</taxon>
        <taxon>Polyplax</taxon>
    </lineage>
</organism>
<gene>
    <name evidence="2" type="ORF">RUM43_010813</name>
</gene>
<comment type="caution">
    <text evidence="2">The sequence shown here is derived from an EMBL/GenBank/DDBJ whole genome shotgun (WGS) entry which is preliminary data.</text>
</comment>
<reference evidence="2 3" key="1">
    <citation type="submission" date="2023-10" db="EMBL/GenBank/DDBJ databases">
        <title>Genomes of two closely related lineages of the louse Polyplax serrata with different host specificities.</title>
        <authorList>
            <person name="Martinu J."/>
            <person name="Tarabai H."/>
            <person name="Stefka J."/>
            <person name="Hypsa V."/>
        </authorList>
    </citation>
    <scope>NUCLEOTIDE SEQUENCE [LARGE SCALE GENOMIC DNA]</scope>
    <source>
        <strain evidence="2">HR10_N</strain>
    </source>
</reference>
<dbReference type="EMBL" id="JAWJWE010000039">
    <property type="protein sequence ID" value="KAK6620521.1"/>
    <property type="molecule type" value="Genomic_DNA"/>
</dbReference>
<evidence type="ECO:0000313" key="2">
    <source>
        <dbReference type="EMBL" id="KAK6620521.1"/>
    </source>
</evidence>
<dbReference type="AlphaFoldDB" id="A0AAN8S7J3"/>
<evidence type="ECO:0000256" key="1">
    <source>
        <dbReference type="SAM" id="MobiDB-lite"/>
    </source>
</evidence>
<feature type="compositionally biased region" description="Basic and acidic residues" evidence="1">
    <location>
        <begin position="14"/>
        <end position="29"/>
    </location>
</feature>
<evidence type="ECO:0000313" key="3">
    <source>
        <dbReference type="Proteomes" id="UP001372834"/>
    </source>
</evidence>
<feature type="region of interest" description="Disordered" evidence="1">
    <location>
        <begin position="1"/>
        <end position="29"/>
    </location>
</feature>
<feature type="region of interest" description="Disordered" evidence="1">
    <location>
        <begin position="116"/>
        <end position="153"/>
    </location>
</feature>
<protein>
    <submittedName>
        <fullName evidence="2">Uncharacterized protein</fullName>
    </submittedName>
</protein>
<dbReference type="Proteomes" id="UP001372834">
    <property type="component" value="Unassembled WGS sequence"/>
</dbReference>
<feature type="compositionally biased region" description="Acidic residues" evidence="1">
    <location>
        <begin position="129"/>
        <end position="138"/>
    </location>
</feature>
<proteinExistence type="predicted"/>